<dbReference type="InterPro" id="IPR003661">
    <property type="entry name" value="HisK_dim/P_dom"/>
</dbReference>
<evidence type="ECO:0000256" key="7">
    <source>
        <dbReference type="ARBA" id="ARBA00022741"/>
    </source>
</evidence>
<keyword evidence="6 15" id="KW-0808">Transferase</keyword>
<evidence type="ECO:0000256" key="2">
    <source>
        <dbReference type="ARBA" id="ARBA00004236"/>
    </source>
</evidence>
<dbReference type="CDD" id="cd00075">
    <property type="entry name" value="HATPase"/>
    <property type="match status" value="1"/>
</dbReference>
<name>A0AAE3VRC6_9HYPH</name>
<keyword evidence="8 15" id="KW-0418">Kinase</keyword>
<keyword evidence="4" id="KW-1003">Cell membrane</keyword>
<keyword evidence="5" id="KW-0597">Phosphoprotein</keyword>
<dbReference type="FunFam" id="3.30.565.10:FF:000006">
    <property type="entry name" value="Sensor histidine kinase WalK"/>
    <property type="match status" value="1"/>
</dbReference>
<dbReference type="Gene3D" id="3.30.450.20">
    <property type="entry name" value="PAS domain"/>
    <property type="match status" value="1"/>
</dbReference>
<proteinExistence type="predicted"/>
<dbReference type="GO" id="GO:0005886">
    <property type="term" value="C:plasma membrane"/>
    <property type="evidence" value="ECO:0007669"/>
    <property type="project" value="UniProtKB-SubCell"/>
</dbReference>
<dbReference type="SUPFAM" id="SSF55874">
    <property type="entry name" value="ATPase domain of HSP90 chaperone/DNA topoisomerase II/histidine kinase"/>
    <property type="match status" value="1"/>
</dbReference>
<dbReference type="CDD" id="cd00082">
    <property type="entry name" value="HisKA"/>
    <property type="match status" value="1"/>
</dbReference>
<feature type="compositionally biased region" description="Low complexity" evidence="12">
    <location>
        <begin position="43"/>
        <end position="52"/>
    </location>
</feature>
<dbReference type="Proteomes" id="UP001229244">
    <property type="component" value="Unassembled WGS sequence"/>
</dbReference>
<dbReference type="InterPro" id="IPR004358">
    <property type="entry name" value="Sig_transdc_His_kin-like_C"/>
</dbReference>
<evidence type="ECO:0000256" key="9">
    <source>
        <dbReference type="ARBA" id="ARBA00022840"/>
    </source>
</evidence>
<dbReference type="Gene3D" id="3.30.565.10">
    <property type="entry name" value="Histidine kinase-like ATPase, C-terminal domain"/>
    <property type="match status" value="1"/>
</dbReference>
<dbReference type="AlphaFoldDB" id="A0AAE3VRC6"/>
<dbReference type="SUPFAM" id="SSF47384">
    <property type="entry name" value="Homodimeric domain of signal transducing histidine kinase"/>
    <property type="match status" value="1"/>
</dbReference>
<evidence type="ECO:0000313" key="15">
    <source>
        <dbReference type="EMBL" id="MDQ0316790.1"/>
    </source>
</evidence>
<organism evidence="15 16">
    <name type="scientific">Amorphus orientalis</name>
    <dbReference type="NCBI Taxonomy" id="649198"/>
    <lineage>
        <taxon>Bacteria</taxon>
        <taxon>Pseudomonadati</taxon>
        <taxon>Pseudomonadota</taxon>
        <taxon>Alphaproteobacteria</taxon>
        <taxon>Hyphomicrobiales</taxon>
        <taxon>Amorphaceae</taxon>
        <taxon>Amorphus</taxon>
    </lineage>
</organism>
<dbReference type="SMART" id="SM00387">
    <property type="entry name" value="HATPase_c"/>
    <property type="match status" value="1"/>
</dbReference>
<feature type="domain" description="Histidine kinase" evidence="14">
    <location>
        <begin position="255"/>
        <end position="477"/>
    </location>
</feature>
<sequence length="495" mass="54505">MANQDEYVVELVGVPVEGAQSRHRGEEQSAKAAPASEGSMRVPSEPAGRPSPAGGPGEEVRRWVAVALPAATGALVLTAAAWAWNVPTVAVVLGTAAIAIASFSARRREERPTIRSERSVRRSARAEPSLASRAAIDALPDPCFLVDRKGLVRFANRTASDQMGPIRIGDPLSFKLRVPVFLEALDRALTEGRSDHIHWSEKVPTERWFEAYVLPLGAQGDDDEETGLSNHICVLVRDLTEQRRLERMREDFVANASHELRTPLASLTGFIETLQGPARDDTAARERFLEIMHDQAERMRRLIDDLLSLSHIEMRAHVRPKDVVDIAEIARHAVDTLKPVAADTGLKLTFEAAEAPLWVRGERDELVQVLDNLIENALKYGAGGERVTVFAEREARSGPDMAVVAVRDWGPGIPSEHLPRLTERFYRVDAEVSRAHKGTGLGLAIVKHILTRHRGRLSIHSQPGRGATFTIRLELAEPPRNADEADFHNLIKSSS</sequence>
<dbReference type="PANTHER" id="PTHR45453">
    <property type="entry name" value="PHOSPHATE REGULON SENSOR PROTEIN PHOR"/>
    <property type="match status" value="1"/>
</dbReference>
<dbReference type="Gene3D" id="1.10.287.130">
    <property type="match status" value="1"/>
</dbReference>
<dbReference type="SUPFAM" id="SSF55785">
    <property type="entry name" value="PYP-like sensor domain (PAS domain)"/>
    <property type="match status" value="1"/>
</dbReference>
<keyword evidence="7" id="KW-0547">Nucleotide-binding</keyword>
<dbReference type="SMART" id="SM00388">
    <property type="entry name" value="HisKA"/>
    <property type="match status" value="1"/>
</dbReference>
<evidence type="ECO:0000256" key="5">
    <source>
        <dbReference type="ARBA" id="ARBA00022553"/>
    </source>
</evidence>
<dbReference type="InterPro" id="IPR035965">
    <property type="entry name" value="PAS-like_dom_sf"/>
</dbReference>
<dbReference type="InterPro" id="IPR003594">
    <property type="entry name" value="HATPase_dom"/>
</dbReference>
<evidence type="ECO:0000313" key="16">
    <source>
        <dbReference type="Proteomes" id="UP001229244"/>
    </source>
</evidence>
<evidence type="ECO:0000256" key="10">
    <source>
        <dbReference type="ARBA" id="ARBA00023012"/>
    </source>
</evidence>
<evidence type="ECO:0000256" key="11">
    <source>
        <dbReference type="ARBA" id="ARBA00023136"/>
    </source>
</evidence>
<reference evidence="15" key="1">
    <citation type="submission" date="2023-07" db="EMBL/GenBank/DDBJ databases">
        <title>Genomic Encyclopedia of Type Strains, Phase IV (KMG-IV): sequencing the most valuable type-strain genomes for metagenomic binning, comparative biology and taxonomic classification.</title>
        <authorList>
            <person name="Goeker M."/>
        </authorList>
    </citation>
    <scope>NUCLEOTIDE SEQUENCE</scope>
    <source>
        <strain evidence="15">DSM 21202</strain>
    </source>
</reference>
<evidence type="ECO:0000256" key="13">
    <source>
        <dbReference type="SAM" id="Phobius"/>
    </source>
</evidence>
<dbReference type="InterPro" id="IPR036890">
    <property type="entry name" value="HATPase_C_sf"/>
</dbReference>
<dbReference type="PANTHER" id="PTHR45453:SF1">
    <property type="entry name" value="PHOSPHATE REGULON SENSOR PROTEIN PHOR"/>
    <property type="match status" value="1"/>
</dbReference>
<keyword evidence="16" id="KW-1185">Reference proteome</keyword>
<dbReference type="InterPro" id="IPR005467">
    <property type="entry name" value="His_kinase_dom"/>
</dbReference>
<evidence type="ECO:0000256" key="12">
    <source>
        <dbReference type="SAM" id="MobiDB-lite"/>
    </source>
</evidence>
<dbReference type="Pfam" id="PF00512">
    <property type="entry name" value="HisKA"/>
    <property type="match status" value="1"/>
</dbReference>
<evidence type="ECO:0000256" key="1">
    <source>
        <dbReference type="ARBA" id="ARBA00000085"/>
    </source>
</evidence>
<dbReference type="PROSITE" id="PS50109">
    <property type="entry name" value="HIS_KIN"/>
    <property type="match status" value="1"/>
</dbReference>
<dbReference type="FunFam" id="1.10.287.130:FF:000008">
    <property type="entry name" value="Two-component sensor histidine kinase"/>
    <property type="match status" value="1"/>
</dbReference>
<keyword evidence="13" id="KW-1133">Transmembrane helix</keyword>
<evidence type="ECO:0000256" key="8">
    <source>
        <dbReference type="ARBA" id="ARBA00022777"/>
    </source>
</evidence>
<dbReference type="EMBL" id="JAUSUL010000003">
    <property type="protein sequence ID" value="MDQ0316790.1"/>
    <property type="molecule type" value="Genomic_DNA"/>
</dbReference>
<dbReference type="EC" id="2.7.13.3" evidence="3"/>
<gene>
    <name evidence="15" type="ORF">J2S73_003266</name>
</gene>
<dbReference type="GO" id="GO:0000155">
    <property type="term" value="F:phosphorelay sensor kinase activity"/>
    <property type="evidence" value="ECO:0007669"/>
    <property type="project" value="InterPro"/>
</dbReference>
<dbReference type="InterPro" id="IPR050351">
    <property type="entry name" value="BphY/WalK/GraS-like"/>
</dbReference>
<comment type="subcellular location">
    <subcellularLocation>
        <location evidence="2">Cell membrane</location>
    </subcellularLocation>
</comment>
<protein>
    <recommendedName>
        <fullName evidence="3">histidine kinase</fullName>
        <ecNumber evidence="3">2.7.13.3</ecNumber>
    </recommendedName>
</protein>
<feature type="transmembrane region" description="Helical" evidence="13">
    <location>
        <begin position="88"/>
        <end position="105"/>
    </location>
</feature>
<keyword evidence="9" id="KW-0067">ATP-binding</keyword>
<dbReference type="Pfam" id="PF02518">
    <property type="entry name" value="HATPase_c"/>
    <property type="match status" value="1"/>
</dbReference>
<comment type="caution">
    <text evidence="15">The sequence shown here is derived from an EMBL/GenBank/DDBJ whole genome shotgun (WGS) entry which is preliminary data.</text>
</comment>
<dbReference type="PRINTS" id="PR00344">
    <property type="entry name" value="BCTRLSENSOR"/>
</dbReference>
<dbReference type="GO" id="GO:0016036">
    <property type="term" value="P:cellular response to phosphate starvation"/>
    <property type="evidence" value="ECO:0007669"/>
    <property type="project" value="TreeGrafter"/>
</dbReference>
<dbReference type="GO" id="GO:0005524">
    <property type="term" value="F:ATP binding"/>
    <property type="evidence" value="ECO:0007669"/>
    <property type="project" value="UniProtKB-KW"/>
</dbReference>
<accession>A0AAE3VRC6</accession>
<keyword evidence="10" id="KW-0902">Two-component regulatory system</keyword>
<keyword evidence="11 13" id="KW-0472">Membrane</keyword>
<keyword evidence="13" id="KW-0812">Transmembrane</keyword>
<evidence type="ECO:0000259" key="14">
    <source>
        <dbReference type="PROSITE" id="PS50109"/>
    </source>
</evidence>
<feature type="region of interest" description="Disordered" evidence="12">
    <location>
        <begin position="18"/>
        <end position="57"/>
    </location>
</feature>
<dbReference type="InterPro" id="IPR036097">
    <property type="entry name" value="HisK_dim/P_sf"/>
</dbReference>
<evidence type="ECO:0000256" key="4">
    <source>
        <dbReference type="ARBA" id="ARBA00022475"/>
    </source>
</evidence>
<dbReference type="GO" id="GO:0004721">
    <property type="term" value="F:phosphoprotein phosphatase activity"/>
    <property type="evidence" value="ECO:0007669"/>
    <property type="project" value="TreeGrafter"/>
</dbReference>
<comment type="catalytic activity">
    <reaction evidence="1">
        <text>ATP + protein L-histidine = ADP + protein N-phospho-L-histidine.</text>
        <dbReference type="EC" id="2.7.13.3"/>
    </reaction>
</comment>
<evidence type="ECO:0000256" key="3">
    <source>
        <dbReference type="ARBA" id="ARBA00012438"/>
    </source>
</evidence>
<evidence type="ECO:0000256" key="6">
    <source>
        <dbReference type="ARBA" id="ARBA00022679"/>
    </source>
</evidence>